<dbReference type="InterPro" id="IPR025857">
    <property type="entry name" value="MacB_PCD"/>
</dbReference>
<feature type="domain" description="MacB-like periplasmic core" evidence="8">
    <location>
        <begin position="481"/>
        <end position="645"/>
    </location>
</feature>
<keyword evidence="3 6" id="KW-0812">Transmembrane</keyword>
<evidence type="ECO:0000256" key="6">
    <source>
        <dbReference type="SAM" id="Phobius"/>
    </source>
</evidence>
<feature type="transmembrane region" description="Helical" evidence="6">
    <location>
        <begin position="390"/>
        <end position="415"/>
    </location>
</feature>
<feature type="transmembrane region" description="Helical" evidence="6">
    <location>
        <begin position="37"/>
        <end position="59"/>
    </location>
</feature>
<feature type="transmembrane region" description="Helical" evidence="6">
    <location>
        <begin position="6"/>
        <end position="25"/>
    </location>
</feature>
<evidence type="ECO:0000313" key="10">
    <source>
        <dbReference type="Proteomes" id="UP000249754"/>
    </source>
</evidence>
<keyword evidence="5 6" id="KW-0472">Membrane</keyword>
<gene>
    <name evidence="9" type="ORF">LY11_02341</name>
</gene>
<dbReference type="InterPro" id="IPR050250">
    <property type="entry name" value="Macrolide_Exporter_MacB"/>
</dbReference>
<dbReference type="EMBL" id="QLLR01000009">
    <property type="protein sequence ID" value="RAJ31111.1"/>
    <property type="molecule type" value="Genomic_DNA"/>
</dbReference>
<dbReference type="AlphaFoldDB" id="A0A327SQ88"/>
<feature type="domain" description="ABC3 transporter permease C-terminal" evidence="7">
    <location>
        <begin position="302"/>
        <end position="418"/>
    </location>
</feature>
<keyword evidence="2" id="KW-1003">Cell membrane</keyword>
<feature type="transmembrane region" description="Helical" evidence="6">
    <location>
        <begin position="436"/>
        <end position="456"/>
    </location>
</feature>
<evidence type="ECO:0000259" key="8">
    <source>
        <dbReference type="Pfam" id="PF12704"/>
    </source>
</evidence>
<proteinExistence type="predicted"/>
<evidence type="ECO:0000256" key="3">
    <source>
        <dbReference type="ARBA" id="ARBA00022692"/>
    </source>
</evidence>
<sequence length="803" mass="89155">MNGTSLAGLYIFILIFMFKLNFIIAFRNIWKNKSSSLINIGGLAIGLSSCLLLMLYAHYEWNYDKQFKNSAGIYQAMVNSYDGNGNTVSTIDLTANVLAATLKEDFPEVKHIARTTNAYKRLLTTADNSFKISSRYADPDFLKVFDFQFLSGNPAKALNDPNSIILTATTAKRLFGTTDVLNKTVKFENQASLKVTAVIKDLPANITYTFEALTPWTLFENLNQWPAKTNWGNHSFYTLMTLTGNTDINQFNQKLKGLVKNHIVTAKEDVFLFPLTKLHLYGDFVNGKSTGGKISQVQLFVALALGILLIACINFMNLSTAHAQKRAKEVAIKKTMGATKSSLVFQFLAESLMLTAISILISIAIVELALPWFNHLLDITITISYLNPVNWIMLFGLLTLTGFLAGSYPAFYLSAFNPVQTLKKKAGFQILGLRQILVIIQFSFAIILIASTVTIYQQIQFIKNRPLGYQPNGLVEVPHEGLLYEKYDLLKSRLLESQAVVGVTQSSSGITNKESTIRELGWEGMAESGKLIDFDQLYTTADFVKTTGIRLTQGRDFNKDRTSDHSGILLSEKAVRIMGLKHPLGAKIIHQGEPRIVTGVFADIVWGNPNKFTAPMLIAYADGISETITMRLNPQKSAAESIAAIGTILKELNPDFPVDIKFIDNLNQGKLKNEATIGILANIFGGLAIFISCMGLFGLTAYSAAQRTKEIGIRKILGATVKELMEMLALNFVKLVLIAIVISSPVAWYLMNRWLMNFDIQTPVSLWIFILTALFTILISLLTVSWQTYKAAIANPIKALKYE</sequence>
<dbReference type="OrthoDB" id="1451596at2"/>
<accession>A0A327SQ88</accession>
<evidence type="ECO:0000259" key="7">
    <source>
        <dbReference type="Pfam" id="PF02687"/>
    </source>
</evidence>
<feature type="transmembrane region" description="Helical" evidence="6">
    <location>
        <begin position="766"/>
        <end position="786"/>
    </location>
</feature>
<feature type="transmembrane region" description="Helical" evidence="6">
    <location>
        <begin position="299"/>
        <end position="318"/>
    </location>
</feature>
<evidence type="ECO:0000256" key="2">
    <source>
        <dbReference type="ARBA" id="ARBA00022475"/>
    </source>
</evidence>
<organism evidence="9 10">
    <name type="scientific">Pedobacter cryoconitis</name>
    <dbReference type="NCBI Taxonomy" id="188932"/>
    <lineage>
        <taxon>Bacteria</taxon>
        <taxon>Pseudomonadati</taxon>
        <taxon>Bacteroidota</taxon>
        <taxon>Sphingobacteriia</taxon>
        <taxon>Sphingobacteriales</taxon>
        <taxon>Sphingobacteriaceae</taxon>
        <taxon>Pedobacter</taxon>
    </lineage>
</organism>
<dbReference type="GO" id="GO:0022857">
    <property type="term" value="F:transmembrane transporter activity"/>
    <property type="evidence" value="ECO:0007669"/>
    <property type="project" value="TreeGrafter"/>
</dbReference>
<feature type="domain" description="MacB-like periplasmic core" evidence="8">
    <location>
        <begin position="36"/>
        <end position="256"/>
    </location>
</feature>
<dbReference type="InterPro" id="IPR003838">
    <property type="entry name" value="ABC3_permease_C"/>
</dbReference>
<keyword evidence="4 6" id="KW-1133">Transmembrane helix</keyword>
<comment type="subcellular location">
    <subcellularLocation>
        <location evidence="1">Cell membrane</location>
        <topology evidence="1">Multi-pass membrane protein</topology>
    </subcellularLocation>
</comment>
<evidence type="ECO:0000256" key="5">
    <source>
        <dbReference type="ARBA" id="ARBA00023136"/>
    </source>
</evidence>
<feature type="transmembrane region" description="Helical" evidence="6">
    <location>
        <begin position="679"/>
        <end position="705"/>
    </location>
</feature>
<dbReference type="PANTHER" id="PTHR30572">
    <property type="entry name" value="MEMBRANE COMPONENT OF TRANSPORTER-RELATED"/>
    <property type="match status" value="1"/>
</dbReference>
<evidence type="ECO:0000256" key="1">
    <source>
        <dbReference type="ARBA" id="ARBA00004651"/>
    </source>
</evidence>
<dbReference type="Proteomes" id="UP000249754">
    <property type="component" value="Unassembled WGS sequence"/>
</dbReference>
<dbReference type="GO" id="GO:0005886">
    <property type="term" value="C:plasma membrane"/>
    <property type="evidence" value="ECO:0007669"/>
    <property type="project" value="UniProtKB-SubCell"/>
</dbReference>
<comment type="caution">
    <text evidence="9">The sequence shown here is derived from an EMBL/GenBank/DDBJ whole genome shotgun (WGS) entry which is preliminary data.</text>
</comment>
<dbReference type="Pfam" id="PF02687">
    <property type="entry name" value="FtsX"/>
    <property type="match status" value="2"/>
</dbReference>
<dbReference type="PANTHER" id="PTHR30572:SF18">
    <property type="entry name" value="ABC-TYPE MACROLIDE FAMILY EXPORT SYSTEM PERMEASE COMPONENT 2"/>
    <property type="match status" value="1"/>
</dbReference>
<feature type="transmembrane region" description="Helical" evidence="6">
    <location>
        <begin position="732"/>
        <end position="751"/>
    </location>
</feature>
<feature type="transmembrane region" description="Helical" evidence="6">
    <location>
        <begin position="343"/>
        <end position="370"/>
    </location>
</feature>
<evidence type="ECO:0000313" key="9">
    <source>
        <dbReference type="EMBL" id="RAJ31111.1"/>
    </source>
</evidence>
<dbReference type="Pfam" id="PF12704">
    <property type="entry name" value="MacB_PCD"/>
    <property type="match status" value="2"/>
</dbReference>
<reference evidence="9 10" key="1">
    <citation type="submission" date="2018-06" db="EMBL/GenBank/DDBJ databases">
        <title>Genomic Encyclopedia of Archaeal and Bacterial Type Strains, Phase II (KMG-II): from individual species to whole genera.</title>
        <authorList>
            <person name="Goeker M."/>
        </authorList>
    </citation>
    <scope>NUCLEOTIDE SEQUENCE [LARGE SCALE GENOMIC DNA]</scope>
    <source>
        <strain evidence="9 10">DSM 14825</strain>
    </source>
</reference>
<evidence type="ECO:0000256" key="4">
    <source>
        <dbReference type="ARBA" id="ARBA00022989"/>
    </source>
</evidence>
<feature type="domain" description="ABC3 transporter permease C-terminal" evidence="7">
    <location>
        <begin position="682"/>
        <end position="796"/>
    </location>
</feature>
<protein>
    <submittedName>
        <fullName evidence="9">FtsX-like permease family protein</fullName>
    </submittedName>
</protein>
<name>A0A327SQ88_9SPHI</name>